<name>A0ABT1JBJ9_9ACTN</name>
<feature type="compositionally biased region" description="Low complexity" evidence="1">
    <location>
        <begin position="94"/>
        <end position="108"/>
    </location>
</feature>
<evidence type="ECO:0000313" key="3">
    <source>
        <dbReference type="Proteomes" id="UP001206483"/>
    </source>
</evidence>
<evidence type="ECO:0000313" key="2">
    <source>
        <dbReference type="EMBL" id="MCP2314051.1"/>
    </source>
</evidence>
<evidence type="ECO:0008006" key="4">
    <source>
        <dbReference type="Google" id="ProtNLM"/>
    </source>
</evidence>
<sequence length="329" mass="33729">MFDKANQAQAGGGDPGPDPEPETVFAGDPNQAPGGTAADEDNDIPDAEIVEDDEPAVTPTVVGPTPAPAPEPSGSDGPEAHTRDAEIVEDEEPAVSSAAVGSVAEPSVPDGPEADIRDAEIVEDDEPAVSSAAVGSVPAPAPGPSVPDGPEAHIPEAQIVEGGEPAMSSAVAMAVSEPDPEPSDLGRPAARARARTVGRQRMARQHRTDITFDQYLVAIANIATNSQADYQMVKEAVENLSVLAVALREMSADLGGNHNIDRRVTHLLADLADLSATTAREADRLAQYSEKAATVAAVAAQSVAQVYGEDLAAMDEGGLDQASAAIHHD</sequence>
<evidence type="ECO:0000256" key="1">
    <source>
        <dbReference type="SAM" id="MobiDB-lite"/>
    </source>
</evidence>
<comment type="caution">
    <text evidence="2">The sequence shown here is derived from an EMBL/GenBank/DDBJ whole genome shotgun (WGS) entry which is preliminary data.</text>
</comment>
<accession>A0ABT1JBJ9</accession>
<proteinExistence type="predicted"/>
<gene>
    <name evidence="2" type="ORF">FHR36_007250</name>
</gene>
<keyword evidence="3" id="KW-1185">Reference proteome</keyword>
<dbReference type="Proteomes" id="UP001206483">
    <property type="component" value="Unassembled WGS sequence"/>
</dbReference>
<feature type="region of interest" description="Disordered" evidence="1">
    <location>
        <begin position="1"/>
        <end position="146"/>
    </location>
</feature>
<feature type="compositionally biased region" description="Acidic residues" evidence="1">
    <location>
        <begin position="38"/>
        <end position="55"/>
    </location>
</feature>
<dbReference type="EMBL" id="JAMZDX010000008">
    <property type="protein sequence ID" value="MCP2314051.1"/>
    <property type="molecule type" value="Genomic_DNA"/>
</dbReference>
<feature type="compositionally biased region" description="Low complexity" evidence="1">
    <location>
        <begin position="128"/>
        <end position="138"/>
    </location>
</feature>
<reference evidence="2 3" key="1">
    <citation type="submission" date="2022-06" db="EMBL/GenBank/DDBJ databases">
        <title>Sequencing the genomes of 1000 actinobacteria strains.</title>
        <authorList>
            <person name="Klenk H.-P."/>
        </authorList>
    </citation>
    <scope>NUCLEOTIDE SEQUENCE [LARGE SCALE GENOMIC DNA]</scope>
    <source>
        <strain evidence="2 3">DSM 41656</strain>
    </source>
</reference>
<protein>
    <recommendedName>
        <fullName evidence="4">Chemotaxis protein</fullName>
    </recommendedName>
</protein>
<organism evidence="2 3">
    <name type="scientific">Kitasatospora paracochleata</name>
    <dbReference type="NCBI Taxonomy" id="58354"/>
    <lineage>
        <taxon>Bacteria</taxon>
        <taxon>Bacillati</taxon>
        <taxon>Actinomycetota</taxon>
        <taxon>Actinomycetes</taxon>
        <taxon>Kitasatosporales</taxon>
        <taxon>Streptomycetaceae</taxon>
        <taxon>Kitasatospora</taxon>
    </lineage>
</organism>